<evidence type="ECO:0000313" key="1">
    <source>
        <dbReference type="EMBL" id="TYI68852.1"/>
    </source>
</evidence>
<name>A0A5D2TUD0_GOSMU</name>
<dbReference type="AlphaFoldDB" id="A0A5D2TUD0"/>
<accession>A0A5D2TUD0</accession>
<protein>
    <submittedName>
        <fullName evidence="1">Uncharacterized protein</fullName>
    </submittedName>
</protein>
<keyword evidence="2" id="KW-1185">Reference proteome</keyword>
<organism evidence="1 2">
    <name type="scientific">Gossypium mustelinum</name>
    <name type="common">Cotton</name>
    <name type="synonym">Gossypium caicoense</name>
    <dbReference type="NCBI Taxonomy" id="34275"/>
    <lineage>
        <taxon>Eukaryota</taxon>
        <taxon>Viridiplantae</taxon>
        <taxon>Streptophyta</taxon>
        <taxon>Embryophyta</taxon>
        <taxon>Tracheophyta</taxon>
        <taxon>Spermatophyta</taxon>
        <taxon>Magnoliopsida</taxon>
        <taxon>eudicotyledons</taxon>
        <taxon>Gunneridae</taxon>
        <taxon>Pentapetalae</taxon>
        <taxon>rosids</taxon>
        <taxon>malvids</taxon>
        <taxon>Malvales</taxon>
        <taxon>Malvaceae</taxon>
        <taxon>Malvoideae</taxon>
        <taxon>Gossypium</taxon>
    </lineage>
</organism>
<reference evidence="1 2" key="1">
    <citation type="submission" date="2019-07" db="EMBL/GenBank/DDBJ databases">
        <title>WGS assembly of Gossypium mustelinum.</title>
        <authorList>
            <person name="Chen Z.J."/>
            <person name="Sreedasyam A."/>
            <person name="Ando A."/>
            <person name="Song Q."/>
            <person name="De L."/>
            <person name="Hulse-Kemp A."/>
            <person name="Ding M."/>
            <person name="Ye W."/>
            <person name="Kirkbride R."/>
            <person name="Jenkins J."/>
            <person name="Plott C."/>
            <person name="Lovell J."/>
            <person name="Lin Y.-M."/>
            <person name="Vaughn R."/>
            <person name="Liu B."/>
            <person name="Li W."/>
            <person name="Simpson S."/>
            <person name="Scheffler B."/>
            <person name="Saski C."/>
            <person name="Grover C."/>
            <person name="Hu G."/>
            <person name="Conover J."/>
            <person name="Carlson J."/>
            <person name="Shu S."/>
            <person name="Boston L."/>
            <person name="Williams M."/>
            <person name="Peterson D."/>
            <person name="Mcgee K."/>
            <person name="Jones D."/>
            <person name="Wendel J."/>
            <person name="Stelly D."/>
            <person name="Grimwood J."/>
            <person name="Schmutz J."/>
        </authorList>
    </citation>
    <scope>NUCLEOTIDE SEQUENCE [LARGE SCALE GENOMIC DNA]</scope>
    <source>
        <strain evidence="1">1408120.09</strain>
    </source>
</reference>
<gene>
    <name evidence="1" type="ORF">E1A91_D08G114900v1</name>
</gene>
<dbReference type="Proteomes" id="UP000323597">
    <property type="component" value="Chromosome D08"/>
</dbReference>
<dbReference type="EMBL" id="CM017656">
    <property type="protein sequence ID" value="TYI68852.1"/>
    <property type="molecule type" value="Genomic_DNA"/>
</dbReference>
<proteinExistence type="predicted"/>
<evidence type="ECO:0000313" key="2">
    <source>
        <dbReference type="Proteomes" id="UP000323597"/>
    </source>
</evidence>
<sequence>MKGWAMSSLTLKDKASNQAPGLANIQAAQKCPVSQPV</sequence>